<evidence type="ECO:0000256" key="6">
    <source>
        <dbReference type="ARBA" id="ARBA00022989"/>
    </source>
</evidence>
<dbReference type="InterPro" id="IPR055348">
    <property type="entry name" value="DctQ"/>
</dbReference>
<evidence type="ECO:0000256" key="1">
    <source>
        <dbReference type="ARBA" id="ARBA00004429"/>
    </source>
</evidence>
<dbReference type="PANTHER" id="PTHR35011:SF4">
    <property type="entry name" value="SLL1102 PROTEIN"/>
    <property type="match status" value="1"/>
</dbReference>
<dbReference type="PANTHER" id="PTHR35011">
    <property type="entry name" value="2,3-DIKETO-L-GULONATE TRAP TRANSPORTER SMALL PERMEASE PROTEIN YIAM"/>
    <property type="match status" value="1"/>
</dbReference>
<keyword evidence="7 9" id="KW-0472">Membrane</keyword>
<dbReference type="GO" id="GO:0022857">
    <property type="term" value="F:transmembrane transporter activity"/>
    <property type="evidence" value="ECO:0007669"/>
    <property type="project" value="UniProtKB-UniRule"/>
</dbReference>
<evidence type="ECO:0000256" key="3">
    <source>
        <dbReference type="ARBA" id="ARBA00022475"/>
    </source>
</evidence>
<dbReference type="RefSeq" id="WP_090874334.1">
    <property type="nucleotide sequence ID" value="NZ_FMXQ01000001.1"/>
</dbReference>
<feature type="domain" description="Tripartite ATP-independent periplasmic transporters DctQ component" evidence="10">
    <location>
        <begin position="34"/>
        <end position="160"/>
    </location>
</feature>
<dbReference type="Pfam" id="PF04290">
    <property type="entry name" value="DctQ"/>
    <property type="match status" value="1"/>
</dbReference>
<comment type="subunit">
    <text evidence="9">The complex comprises the extracytoplasmic solute receptor protein and the two transmembrane proteins.</text>
</comment>
<name>A0A1G6A518_9HYPH</name>
<comment type="caution">
    <text evidence="9">Lacks conserved residue(s) required for the propagation of feature annotation.</text>
</comment>
<evidence type="ECO:0000313" key="11">
    <source>
        <dbReference type="EMBL" id="SDB03507.1"/>
    </source>
</evidence>
<keyword evidence="3" id="KW-1003">Cell membrane</keyword>
<protein>
    <recommendedName>
        <fullName evidence="9">TRAP transporter small permease protein</fullName>
    </recommendedName>
</protein>
<dbReference type="GO" id="GO:0005886">
    <property type="term" value="C:plasma membrane"/>
    <property type="evidence" value="ECO:0007669"/>
    <property type="project" value="UniProtKB-SubCell"/>
</dbReference>
<sequence>MGVLLAISRTIDAITTFVGRSVSWLILVAVLVSAGNAAIRKAFDMSSNAFLELQWYLFGAVFMLAAAYTLLRNEHIRIDVVSATFSKRTRDWIDLVCHVLFLSPFVFLMAYLSLPFFLLSFRSGENSPNASGLILWPAKFLVLAGFVLLCAQAISEIIKRSLILAGRMPDDTPSHALPVPIVEMEDPETMRRLPGRDERPGA</sequence>
<keyword evidence="12" id="KW-1185">Reference proteome</keyword>
<feature type="transmembrane region" description="Helical" evidence="9">
    <location>
        <begin position="53"/>
        <end position="71"/>
    </location>
</feature>
<evidence type="ECO:0000259" key="10">
    <source>
        <dbReference type="Pfam" id="PF04290"/>
    </source>
</evidence>
<dbReference type="OrthoDB" id="9794346at2"/>
<evidence type="ECO:0000256" key="8">
    <source>
        <dbReference type="ARBA" id="ARBA00038436"/>
    </source>
</evidence>
<comment type="similarity">
    <text evidence="8 9">Belongs to the TRAP transporter small permease family.</text>
</comment>
<reference evidence="11 12" key="1">
    <citation type="submission" date="2016-10" db="EMBL/GenBank/DDBJ databases">
        <authorList>
            <person name="de Groot N.N."/>
        </authorList>
    </citation>
    <scope>NUCLEOTIDE SEQUENCE [LARGE SCALE GENOMIC DNA]</scope>
    <source>
        <strain evidence="11 12">ATCC 35022</strain>
    </source>
</reference>
<feature type="transmembrane region" description="Helical" evidence="9">
    <location>
        <begin position="134"/>
        <end position="158"/>
    </location>
</feature>
<evidence type="ECO:0000313" key="12">
    <source>
        <dbReference type="Proteomes" id="UP000199071"/>
    </source>
</evidence>
<keyword evidence="5 9" id="KW-0812">Transmembrane</keyword>
<keyword evidence="6 9" id="KW-1133">Transmembrane helix</keyword>
<proteinExistence type="inferred from homology"/>
<accession>A0A1G6A518</accession>
<keyword evidence="4 9" id="KW-0997">Cell inner membrane</keyword>
<evidence type="ECO:0000256" key="7">
    <source>
        <dbReference type="ARBA" id="ARBA00023136"/>
    </source>
</evidence>
<evidence type="ECO:0000256" key="5">
    <source>
        <dbReference type="ARBA" id="ARBA00022692"/>
    </source>
</evidence>
<evidence type="ECO:0000256" key="2">
    <source>
        <dbReference type="ARBA" id="ARBA00022448"/>
    </source>
</evidence>
<feature type="transmembrane region" description="Helical" evidence="9">
    <location>
        <begin position="92"/>
        <end position="114"/>
    </location>
</feature>
<evidence type="ECO:0000256" key="9">
    <source>
        <dbReference type="RuleBase" id="RU369079"/>
    </source>
</evidence>
<comment type="function">
    <text evidence="9">Part of the tripartite ATP-independent periplasmic (TRAP) transport system.</text>
</comment>
<dbReference type="AlphaFoldDB" id="A0A1G6A518"/>
<dbReference type="Proteomes" id="UP000199071">
    <property type="component" value="Unassembled WGS sequence"/>
</dbReference>
<organism evidence="11 12">
    <name type="scientific">Bauldia litoralis</name>
    <dbReference type="NCBI Taxonomy" id="665467"/>
    <lineage>
        <taxon>Bacteria</taxon>
        <taxon>Pseudomonadati</taxon>
        <taxon>Pseudomonadota</taxon>
        <taxon>Alphaproteobacteria</taxon>
        <taxon>Hyphomicrobiales</taxon>
        <taxon>Kaistiaceae</taxon>
        <taxon>Bauldia</taxon>
    </lineage>
</organism>
<dbReference type="InterPro" id="IPR007387">
    <property type="entry name" value="TRAP_DctQ"/>
</dbReference>
<dbReference type="STRING" id="665467.SAMN02982931_00183"/>
<gene>
    <name evidence="11" type="ORF">SAMN02982931_00183</name>
</gene>
<comment type="subcellular location">
    <subcellularLocation>
        <location evidence="1 9">Cell inner membrane</location>
        <topology evidence="1 9">Multi-pass membrane protein</topology>
    </subcellularLocation>
</comment>
<evidence type="ECO:0000256" key="4">
    <source>
        <dbReference type="ARBA" id="ARBA00022519"/>
    </source>
</evidence>
<keyword evidence="2 9" id="KW-0813">Transport</keyword>
<dbReference type="EMBL" id="FMXQ01000001">
    <property type="protein sequence ID" value="SDB03507.1"/>
    <property type="molecule type" value="Genomic_DNA"/>
</dbReference>